<feature type="transmembrane region" description="Helical" evidence="1">
    <location>
        <begin position="12"/>
        <end position="30"/>
    </location>
</feature>
<dbReference type="Proteomes" id="UP000178104">
    <property type="component" value="Unassembled WGS sequence"/>
</dbReference>
<dbReference type="EMBL" id="MFVE01000006">
    <property type="protein sequence ID" value="OGI95192.1"/>
    <property type="molecule type" value="Genomic_DNA"/>
</dbReference>
<organism evidence="2 3">
    <name type="scientific">Candidatus Nomurabacteria bacterium RIFCSPLOWO2_01_FULL_42_17</name>
    <dbReference type="NCBI Taxonomy" id="1801780"/>
    <lineage>
        <taxon>Bacteria</taxon>
        <taxon>Candidatus Nomuraibacteriota</taxon>
    </lineage>
</organism>
<dbReference type="STRING" id="1801780.A2917_00880"/>
<keyword evidence="1" id="KW-0812">Transmembrane</keyword>
<gene>
    <name evidence="2" type="ORF">A2917_00880</name>
</gene>
<evidence type="ECO:0000313" key="2">
    <source>
        <dbReference type="EMBL" id="OGI95192.1"/>
    </source>
</evidence>
<comment type="caution">
    <text evidence="2">The sequence shown here is derived from an EMBL/GenBank/DDBJ whole genome shotgun (WGS) entry which is preliminary data.</text>
</comment>
<reference evidence="2 3" key="1">
    <citation type="journal article" date="2016" name="Nat. Commun.">
        <title>Thousands of microbial genomes shed light on interconnected biogeochemical processes in an aquifer system.</title>
        <authorList>
            <person name="Anantharaman K."/>
            <person name="Brown C.T."/>
            <person name="Hug L.A."/>
            <person name="Sharon I."/>
            <person name="Castelle C.J."/>
            <person name="Probst A.J."/>
            <person name="Thomas B.C."/>
            <person name="Singh A."/>
            <person name="Wilkins M.J."/>
            <person name="Karaoz U."/>
            <person name="Brodie E.L."/>
            <person name="Williams K.H."/>
            <person name="Hubbard S.S."/>
            <person name="Banfield J.F."/>
        </authorList>
    </citation>
    <scope>NUCLEOTIDE SEQUENCE [LARGE SCALE GENOMIC DNA]</scope>
</reference>
<evidence type="ECO:0000313" key="3">
    <source>
        <dbReference type="Proteomes" id="UP000178104"/>
    </source>
</evidence>
<sequence>MKNLQKGFISQIILVVIALLIIGGGVYVYTNKKSNKENVNIVESAATDQTRKDDSGVKTSVSISEKVIIGKQNENRLNWERLELGSLKVNIEKSDIPQEYFLPGIFICIPNEDRPIYLIYEVNDKILGAGGGIIPAPSGEKREYVYDIVLPSSDLYIKEFSQYINSTYGKNYNWVDYSQKGFDIGNFKLPLSMNIYSQTKQLPDAVHCNNVDSSIPKILQVIMKAS</sequence>
<proteinExistence type="predicted"/>
<dbReference type="AlphaFoldDB" id="A0A1F6XM84"/>
<protein>
    <submittedName>
        <fullName evidence="2">Uncharacterized protein</fullName>
    </submittedName>
</protein>
<keyword evidence="1" id="KW-0472">Membrane</keyword>
<accession>A0A1F6XM84</accession>
<evidence type="ECO:0000256" key="1">
    <source>
        <dbReference type="SAM" id="Phobius"/>
    </source>
</evidence>
<keyword evidence="1" id="KW-1133">Transmembrane helix</keyword>
<name>A0A1F6XM84_9BACT</name>